<keyword evidence="1" id="KW-0472">Membrane</keyword>
<proteinExistence type="predicted"/>
<dbReference type="EMBL" id="CAADRP010000557">
    <property type="protein sequence ID" value="VFU29671.1"/>
    <property type="molecule type" value="Genomic_DNA"/>
</dbReference>
<feature type="transmembrane region" description="Helical" evidence="1">
    <location>
        <begin position="80"/>
        <end position="103"/>
    </location>
</feature>
<protein>
    <submittedName>
        <fullName evidence="2">Uncharacterized protein</fullName>
    </submittedName>
</protein>
<organism evidence="2">
    <name type="scientific">Salix viminalis</name>
    <name type="common">Common osier</name>
    <name type="synonym">Basket willow</name>
    <dbReference type="NCBI Taxonomy" id="40686"/>
    <lineage>
        <taxon>Eukaryota</taxon>
        <taxon>Viridiplantae</taxon>
        <taxon>Streptophyta</taxon>
        <taxon>Embryophyta</taxon>
        <taxon>Tracheophyta</taxon>
        <taxon>Spermatophyta</taxon>
        <taxon>Magnoliopsida</taxon>
        <taxon>eudicotyledons</taxon>
        <taxon>Gunneridae</taxon>
        <taxon>Pentapetalae</taxon>
        <taxon>rosids</taxon>
        <taxon>fabids</taxon>
        <taxon>Malpighiales</taxon>
        <taxon>Salicaceae</taxon>
        <taxon>Saliceae</taxon>
        <taxon>Salix</taxon>
    </lineage>
</organism>
<gene>
    <name evidence="2" type="ORF">SVIM_LOCUS109613</name>
</gene>
<keyword evidence="1" id="KW-1133">Transmembrane helix</keyword>
<keyword evidence="1" id="KW-0812">Transmembrane</keyword>
<reference evidence="2" key="1">
    <citation type="submission" date="2019-03" db="EMBL/GenBank/DDBJ databases">
        <authorList>
            <person name="Mank J."/>
            <person name="Almeida P."/>
        </authorList>
    </citation>
    <scope>NUCLEOTIDE SEQUENCE</scope>
    <source>
        <strain evidence="2">78183</strain>
    </source>
</reference>
<name>A0A6N2KNM8_SALVM</name>
<sequence>MPTTWTNPRQKGDVEVETCAILCPLYRLYQLRPVNYLLLGVFTIALGILVGLACAFSSVPTRFTNWIADDALSDFITGRVSLQSAIGTFVAVVCLTPYTLWAARRRGP</sequence>
<evidence type="ECO:0000313" key="2">
    <source>
        <dbReference type="EMBL" id="VFU29671.1"/>
    </source>
</evidence>
<accession>A0A6N2KNM8</accession>
<dbReference type="AlphaFoldDB" id="A0A6N2KNM8"/>
<feature type="transmembrane region" description="Helical" evidence="1">
    <location>
        <begin position="36"/>
        <end position="60"/>
    </location>
</feature>
<evidence type="ECO:0000256" key="1">
    <source>
        <dbReference type="SAM" id="Phobius"/>
    </source>
</evidence>